<dbReference type="SMART" id="SM00355">
    <property type="entry name" value="ZnF_C2H2"/>
    <property type="match status" value="2"/>
</dbReference>
<dbReference type="EMBL" id="KZ613466">
    <property type="protein sequence ID" value="PMD27001.1"/>
    <property type="molecule type" value="Genomic_DNA"/>
</dbReference>
<dbReference type="STRING" id="1745343.A0A2J6QL63"/>
<dbReference type="OrthoDB" id="7295497at2759"/>
<reference evidence="2 3" key="1">
    <citation type="submission" date="2016-05" db="EMBL/GenBank/DDBJ databases">
        <title>A degradative enzymes factory behind the ericoid mycorrhizal symbiosis.</title>
        <authorList>
            <consortium name="DOE Joint Genome Institute"/>
            <person name="Martino E."/>
            <person name="Morin E."/>
            <person name="Grelet G."/>
            <person name="Kuo A."/>
            <person name="Kohler A."/>
            <person name="Daghino S."/>
            <person name="Barry K."/>
            <person name="Choi C."/>
            <person name="Cichocki N."/>
            <person name="Clum A."/>
            <person name="Copeland A."/>
            <person name="Hainaut M."/>
            <person name="Haridas S."/>
            <person name="Labutti K."/>
            <person name="Lindquist E."/>
            <person name="Lipzen A."/>
            <person name="Khouja H.-R."/>
            <person name="Murat C."/>
            <person name="Ohm R."/>
            <person name="Olson A."/>
            <person name="Spatafora J."/>
            <person name="Veneault-Fourrey C."/>
            <person name="Henrissat B."/>
            <person name="Grigoriev I."/>
            <person name="Martin F."/>
            <person name="Perotto S."/>
        </authorList>
    </citation>
    <scope>NUCLEOTIDE SEQUENCE [LARGE SCALE GENOMIC DNA]</scope>
    <source>
        <strain evidence="2 3">UAMH 7357</strain>
    </source>
</reference>
<sequence>MAGTIHRVLRPLQAITLRLLRTLFLEDQLYPTLPLHLRLDFTATPSALPSEKNAEYLMPRSQSGYYYNALTGQRQPLANVSTANCHDSVFNNDTEFACTIPNQTQVQGPQTLLTGFNIYSNPDTGFEESASVGPASQPYEHIPGPSVNGGHPSGSYNLFGAWSPASQSMQAPPAIATQAPVQIQCTALGCSATFKREPDRLRHEAAVHGINQLLQLYLCPVIDCSKSQGSGYTRKDKLTEHLWKKHGNLGYAKRV</sequence>
<dbReference type="AlphaFoldDB" id="A0A2J6QL63"/>
<dbReference type="InterPro" id="IPR013087">
    <property type="entry name" value="Znf_C2H2_type"/>
</dbReference>
<proteinExistence type="predicted"/>
<evidence type="ECO:0000313" key="3">
    <source>
        <dbReference type="Proteomes" id="UP000235672"/>
    </source>
</evidence>
<dbReference type="PROSITE" id="PS00028">
    <property type="entry name" value="ZINC_FINGER_C2H2_1"/>
    <property type="match status" value="1"/>
</dbReference>
<evidence type="ECO:0000259" key="1">
    <source>
        <dbReference type="PROSITE" id="PS00028"/>
    </source>
</evidence>
<name>A0A2J6QL63_9HELO</name>
<feature type="domain" description="C2H2-type" evidence="1">
    <location>
        <begin position="185"/>
        <end position="208"/>
    </location>
</feature>
<organism evidence="2 3">
    <name type="scientific">Hyaloscypha hepaticicola</name>
    <dbReference type="NCBI Taxonomy" id="2082293"/>
    <lineage>
        <taxon>Eukaryota</taxon>
        <taxon>Fungi</taxon>
        <taxon>Dikarya</taxon>
        <taxon>Ascomycota</taxon>
        <taxon>Pezizomycotina</taxon>
        <taxon>Leotiomycetes</taxon>
        <taxon>Helotiales</taxon>
        <taxon>Hyaloscyphaceae</taxon>
        <taxon>Hyaloscypha</taxon>
    </lineage>
</organism>
<keyword evidence="3" id="KW-1185">Reference proteome</keyword>
<gene>
    <name evidence="2" type="ORF">NA56DRAFT_640801</name>
</gene>
<dbReference type="Proteomes" id="UP000235672">
    <property type="component" value="Unassembled WGS sequence"/>
</dbReference>
<evidence type="ECO:0000313" key="2">
    <source>
        <dbReference type="EMBL" id="PMD27001.1"/>
    </source>
</evidence>
<accession>A0A2J6QL63</accession>
<protein>
    <recommendedName>
        <fullName evidence="1">C2H2-type domain-containing protein</fullName>
    </recommendedName>
</protein>